<keyword evidence="5 6" id="KW-0472">Membrane</keyword>
<dbReference type="AlphaFoldDB" id="A0AAV1S5V1"/>
<dbReference type="EMBL" id="CAWUPB010001165">
    <property type="protein sequence ID" value="CAK7344815.1"/>
    <property type="molecule type" value="Genomic_DNA"/>
</dbReference>
<evidence type="ECO:0000256" key="1">
    <source>
        <dbReference type="ARBA" id="ARBA00004141"/>
    </source>
</evidence>
<dbReference type="InterPro" id="IPR000109">
    <property type="entry name" value="POT_fam"/>
</dbReference>
<dbReference type="GO" id="GO:0022857">
    <property type="term" value="F:transmembrane transporter activity"/>
    <property type="evidence" value="ECO:0007669"/>
    <property type="project" value="InterPro"/>
</dbReference>
<dbReference type="PANTHER" id="PTHR11654">
    <property type="entry name" value="OLIGOPEPTIDE TRANSPORTER-RELATED"/>
    <property type="match status" value="1"/>
</dbReference>
<dbReference type="GO" id="GO:0016020">
    <property type="term" value="C:membrane"/>
    <property type="evidence" value="ECO:0007669"/>
    <property type="project" value="UniProtKB-SubCell"/>
</dbReference>
<evidence type="ECO:0000256" key="4">
    <source>
        <dbReference type="ARBA" id="ARBA00022989"/>
    </source>
</evidence>
<evidence type="ECO:0000256" key="2">
    <source>
        <dbReference type="ARBA" id="ARBA00005982"/>
    </source>
</evidence>
<dbReference type="Pfam" id="PF00854">
    <property type="entry name" value="PTR2"/>
    <property type="match status" value="1"/>
</dbReference>
<accession>A0AAV1S5V1</accession>
<sequence length="319" mass="35061">MVSDTENPLHEGTINDFVDYKGHPVSKSNPCGWRSASFVLGVEVTESFAFFGLASNLITYLRGPLGQSDATAAENVNAWCGAASLLPLVGAIIADSFLGHYRTVVIASQWRIGRPGKLIIEPWPMKVVTNSSKRYSMQKTGISLLSRESSSLTWTLESSNVIGSSTEPCLCRIAQEKMGAVSMRFKKQRQFLSLIPIWATNLLYANVDAQCLTFFTKQGATMYRTIASGFIIPAATLQSFTSLTIVILVPIYDRIFAPLLRALTRKPTGITMLQRIGNGFFSATISMVVAALAELKRLKTAEEYWLVDLANVTIPMSVW</sequence>
<evidence type="ECO:0000256" key="6">
    <source>
        <dbReference type="SAM" id="Phobius"/>
    </source>
</evidence>
<keyword evidence="8" id="KW-1185">Reference proteome</keyword>
<feature type="transmembrane region" description="Helical" evidence="6">
    <location>
        <begin position="272"/>
        <end position="293"/>
    </location>
</feature>
<comment type="subcellular location">
    <subcellularLocation>
        <location evidence="1">Membrane</location>
        <topology evidence="1">Multi-pass membrane protein</topology>
    </subcellularLocation>
</comment>
<protein>
    <submittedName>
        <fullName evidence="7">Uncharacterized protein</fullName>
    </submittedName>
</protein>
<keyword evidence="3 6" id="KW-0812">Transmembrane</keyword>
<keyword evidence="4 6" id="KW-1133">Transmembrane helix</keyword>
<comment type="caution">
    <text evidence="7">The sequence shown here is derived from an EMBL/GenBank/DDBJ whole genome shotgun (WGS) entry which is preliminary data.</text>
</comment>
<evidence type="ECO:0000313" key="8">
    <source>
        <dbReference type="Proteomes" id="UP001314170"/>
    </source>
</evidence>
<proteinExistence type="inferred from homology"/>
<evidence type="ECO:0000256" key="3">
    <source>
        <dbReference type="ARBA" id="ARBA00022692"/>
    </source>
</evidence>
<dbReference type="Proteomes" id="UP001314170">
    <property type="component" value="Unassembled WGS sequence"/>
</dbReference>
<dbReference type="InterPro" id="IPR036259">
    <property type="entry name" value="MFS_trans_sf"/>
</dbReference>
<organism evidence="7 8">
    <name type="scientific">Dovyalis caffra</name>
    <dbReference type="NCBI Taxonomy" id="77055"/>
    <lineage>
        <taxon>Eukaryota</taxon>
        <taxon>Viridiplantae</taxon>
        <taxon>Streptophyta</taxon>
        <taxon>Embryophyta</taxon>
        <taxon>Tracheophyta</taxon>
        <taxon>Spermatophyta</taxon>
        <taxon>Magnoliopsida</taxon>
        <taxon>eudicotyledons</taxon>
        <taxon>Gunneridae</taxon>
        <taxon>Pentapetalae</taxon>
        <taxon>rosids</taxon>
        <taxon>fabids</taxon>
        <taxon>Malpighiales</taxon>
        <taxon>Salicaceae</taxon>
        <taxon>Flacourtieae</taxon>
        <taxon>Dovyalis</taxon>
    </lineage>
</organism>
<name>A0AAV1S5V1_9ROSI</name>
<dbReference type="Gene3D" id="1.20.1250.20">
    <property type="entry name" value="MFS general substrate transporter like domains"/>
    <property type="match status" value="2"/>
</dbReference>
<reference evidence="7 8" key="1">
    <citation type="submission" date="2024-01" db="EMBL/GenBank/DDBJ databases">
        <authorList>
            <person name="Waweru B."/>
        </authorList>
    </citation>
    <scope>NUCLEOTIDE SEQUENCE [LARGE SCALE GENOMIC DNA]</scope>
</reference>
<comment type="similarity">
    <text evidence="2">Belongs to the major facilitator superfamily. Proton-dependent oligopeptide transporter (POT/PTR) (TC 2.A.17) family.</text>
</comment>
<feature type="transmembrane region" description="Helical" evidence="6">
    <location>
        <begin position="230"/>
        <end position="252"/>
    </location>
</feature>
<gene>
    <name evidence="7" type="ORF">DCAF_LOCUS17961</name>
</gene>
<evidence type="ECO:0000256" key="5">
    <source>
        <dbReference type="ARBA" id="ARBA00023136"/>
    </source>
</evidence>
<evidence type="ECO:0000313" key="7">
    <source>
        <dbReference type="EMBL" id="CAK7344815.1"/>
    </source>
</evidence>